<dbReference type="EMBL" id="WIAO01000031">
    <property type="protein sequence ID" value="MQM27918.1"/>
    <property type="molecule type" value="Genomic_DNA"/>
</dbReference>
<keyword evidence="2" id="KW-1185">Reference proteome</keyword>
<organism evidence="1 2">
    <name type="scientific">Glycomyces albidus</name>
    <dbReference type="NCBI Taxonomy" id="2656774"/>
    <lineage>
        <taxon>Bacteria</taxon>
        <taxon>Bacillati</taxon>
        <taxon>Actinomycetota</taxon>
        <taxon>Actinomycetes</taxon>
        <taxon>Glycomycetales</taxon>
        <taxon>Glycomycetaceae</taxon>
        <taxon>Glycomyces</taxon>
    </lineage>
</organism>
<evidence type="ECO:0000313" key="2">
    <source>
        <dbReference type="Proteomes" id="UP000477750"/>
    </source>
</evidence>
<proteinExistence type="predicted"/>
<gene>
    <name evidence="1" type="ORF">GFD30_20440</name>
</gene>
<dbReference type="AlphaFoldDB" id="A0A6L5GE57"/>
<comment type="caution">
    <text evidence="1">The sequence shown here is derived from an EMBL/GenBank/DDBJ whole genome shotgun (WGS) entry which is preliminary data.</text>
</comment>
<name>A0A6L5GE57_9ACTN</name>
<accession>A0A6L5GE57</accession>
<sequence length="441" mass="49433">MAADLEGLINDLERPQSGYSEVSPRDRAIVALQEHGSEAAPVLISRLDGLLTEWAEYFARVDSVLKVWRQWYDESEQLSDVHGVGADVERYRLIPTSSLPDRPARPVDNSLLVDGLITALHRIGDVRAGAVLCKALADPVGIDSATLALRDIRVEGAKRHLLDAAARVKLDDRQFRALVETVRDYGVSVSHARTRLAAETNPEGRVRLWRLVNELATSNADRLALADIRDPLVYMAMDSPPDRWEAMLQLSESGLLGDARDQEPWNREYEAPPSPGIVSAAIVLAGRDEPKGFGYELRRRVRQVVQSDNSESAAPGVLAALHEQIPGASAAELVFTLELAKFLAARNDLMDDPMDLVRPLYRLSLRSEPQIKDRALGALYHGWMLFEQMAQRDQARSEEATMIFEETARPEDRDRYQDFLSVNRPWWKKLLRLTGAAPRHR</sequence>
<dbReference type="RefSeq" id="WP_153027039.1">
    <property type="nucleotide sequence ID" value="NZ_WIAO01000031.1"/>
</dbReference>
<evidence type="ECO:0000313" key="1">
    <source>
        <dbReference type="EMBL" id="MQM27918.1"/>
    </source>
</evidence>
<reference evidence="1 2" key="1">
    <citation type="submission" date="2019-10" db="EMBL/GenBank/DDBJ databases">
        <title>Glycomyces albidus sp. nov., a novel actinomycete isolated from rhizosphere soil of wheat (Triticum aestivum L.).</title>
        <authorList>
            <person name="Qian L."/>
        </authorList>
    </citation>
    <scope>NUCLEOTIDE SEQUENCE [LARGE SCALE GENOMIC DNA]</scope>
    <source>
        <strain evidence="1 2">NEAU-7082</strain>
    </source>
</reference>
<dbReference type="Proteomes" id="UP000477750">
    <property type="component" value="Unassembled WGS sequence"/>
</dbReference>
<protein>
    <submittedName>
        <fullName evidence="1">Uncharacterized protein</fullName>
    </submittedName>
</protein>